<evidence type="ECO:0000313" key="1">
    <source>
        <dbReference type="EMBL" id="WVZ16809.1"/>
    </source>
</evidence>
<gene>
    <name evidence="1" type="ORF">V8G54_009791</name>
</gene>
<keyword evidence="2" id="KW-1185">Reference proteome</keyword>
<reference evidence="1 2" key="1">
    <citation type="journal article" date="2023" name="Life. Sci Alliance">
        <title>Evolutionary insights into 3D genome organization and epigenetic landscape of Vigna mungo.</title>
        <authorList>
            <person name="Junaid A."/>
            <person name="Singh B."/>
            <person name="Bhatia S."/>
        </authorList>
    </citation>
    <scope>NUCLEOTIDE SEQUENCE [LARGE SCALE GENOMIC DNA]</scope>
    <source>
        <strain evidence="1">Urdbean</strain>
    </source>
</reference>
<proteinExistence type="predicted"/>
<dbReference type="Proteomes" id="UP001374535">
    <property type="component" value="Chromosome 3"/>
</dbReference>
<evidence type="ECO:0000313" key="2">
    <source>
        <dbReference type="Proteomes" id="UP001374535"/>
    </source>
</evidence>
<feature type="non-terminal residue" evidence="1">
    <location>
        <position position="109"/>
    </location>
</feature>
<organism evidence="1 2">
    <name type="scientific">Vigna mungo</name>
    <name type="common">Black gram</name>
    <name type="synonym">Phaseolus mungo</name>
    <dbReference type="NCBI Taxonomy" id="3915"/>
    <lineage>
        <taxon>Eukaryota</taxon>
        <taxon>Viridiplantae</taxon>
        <taxon>Streptophyta</taxon>
        <taxon>Embryophyta</taxon>
        <taxon>Tracheophyta</taxon>
        <taxon>Spermatophyta</taxon>
        <taxon>Magnoliopsida</taxon>
        <taxon>eudicotyledons</taxon>
        <taxon>Gunneridae</taxon>
        <taxon>Pentapetalae</taxon>
        <taxon>rosids</taxon>
        <taxon>fabids</taxon>
        <taxon>Fabales</taxon>
        <taxon>Fabaceae</taxon>
        <taxon>Papilionoideae</taxon>
        <taxon>50 kb inversion clade</taxon>
        <taxon>NPAAA clade</taxon>
        <taxon>indigoferoid/millettioid clade</taxon>
        <taxon>Phaseoleae</taxon>
        <taxon>Vigna</taxon>
    </lineage>
</organism>
<dbReference type="AlphaFoldDB" id="A0AAQ3S2G5"/>
<protein>
    <submittedName>
        <fullName evidence="1">Uncharacterized protein</fullName>
    </submittedName>
</protein>
<accession>A0AAQ3S2G5</accession>
<sequence>MKVIPPPCKIYISQHFINTYPTSKLYPTLHKPIPIIKVISQPFIKTYTPCKTYINIILHAKHKSSYTPYNTYIKLYPIENIYQVIPHTKHISKLYPTLHKLIPIIKVIS</sequence>
<name>A0AAQ3S2G5_VIGMU</name>
<dbReference type="EMBL" id="CP144698">
    <property type="protein sequence ID" value="WVZ16809.1"/>
    <property type="molecule type" value="Genomic_DNA"/>
</dbReference>